<evidence type="ECO:0000256" key="6">
    <source>
        <dbReference type="ARBA" id="ARBA00023136"/>
    </source>
</evidence>
<dbReference type="Pfam" id="PF02472">
    <property type="entry name" value="ExbD"/>
    <property type="match status" value="1"/>
</dbReference>
<organism evidence="9 10">
    <name type="scientific">Rariglobus hedericola</name>
    <dbReference type="NCBI Taxonomy" id="2597822"/>
    <lineage>
        <taxon>Bacteria</taxon>
        <taxon>Pseudomonadati</taxon>
        <taxon>Verrucomicrobiota</taxon>
        <taxon>Opitutia</taxon>
        <taxon>Opitutales</taxon>
        <taxon>Opitutaceae</taxon>
        <taxon>Rariglobus</taxon>
    </lineage>
</organism>
<keyword evidence="7" id="KW-0813">Transport</keyword>
<evidence type="ECO:0000256" key="5">
    <source>
        <dbReference type="ARBA" id="ARBA00022989"/>
    </source>
</evidence>
<dbReference type="EMBL" id="VMBG01000002">
    <property type="protein sequence ID" value="TSJ76944.1"/>
    <property type="molecule type" value="Genomic_DNA"/>
</dbReference>
<evidence type="ECO:0000256" key="1">
    <source>
        <dbReference type="ARBA" id="ARBA00004162"/>
    </source>
</evidence>
<keyword evidence="6 8" id="KW-0472">Membrane</keyword>
<dbReference type="GO" id="GO:0022857">
    <property type="term" value="F:transmembrane transporter activity"/>
    <property type="evidence" value="ECO:0007669"/>
    <property type="project" value="InterPro"/>
</dbReference>
<accession>A0A556QJW8</accession>
<dbReference type="OrthoDB" id="190607at2"/>
<dbReference type="Gene3D" id="3.30.420.270">
    <property type="match status" value="1"/>
</dbReference>
<keyword evidence="3" id="KW-1003">Cell membrane</keyword>
<dbReference type="PANTHER" id="PTHR30558:SF3">
    <property type="entry name" value="BIOPOLYMER TRANSPORT PROTEIN EXBD-RELATED"/>
    <property type="match status" value="1"/>
</dbReference>
<keyword evidence="4 7" id="KW-0812">Transmembrane</keyword>
<dbReference type="AlphaFoldDB" id="A0A556QJW8"/>
<evidence type="ECO:0000256" key="8">
    <source>
        <dbReference type="SAM" id="Phobius"/>
    </source>
</evidence>
<sequence length="141" mass="14964">MAGGGGGAEGDPEFQIAPMIDVLLVLLIFFMSIATTAVSRYDPSIELPVAPDANKKEDSEGELVFNVAWKAQTQSAVTTFEEHAVNLDDVVSTLIARKKADPKVRVLVRSDGLTPVRYVSAVVEAAAKAGISDVTFATLSR</sequence>
<protein>
    <submittedName>
        <fullName evidence="9">Biopolymer transporter ExbD</fullName>
    </submittedName>
</protein>
<comment type="similarity">
    <text evidence="2 7">Belongs to the ExbD/TolR family.</text>
</comment>
<dbReference type="PANTHER" id="PTHR30558">
    <property type="entry name" value="EXBD MEMBRANE COMPONENT OF PMF-DRIVEN MACROMOLECULE IMPORT SYSTEM"/>
    <property type="match status" value="1"/>
</dbReference>
<evidence type="ECO:0000256" key="3">
    <source>
        <dbReference type="ARBA" id="ARBA00022475"/>
    </source>
</evidence>
<dbReference type="Proteomes" id="UP000315648">
    <property type="component" value="Unassembled WGS sequence"/>
</dbReference>
<keyword evidence="10" id="KW-1185">Reference proteome</keyword>
<keyword evidence="5 8" id="KW-1133">Transmembrane helix</keyword>
<comment type="subcellular location">
    <subcellularLocation>
        <location evidence="1">Cell membrane</location>
        <topology evidence="1">Single-pass membrane protein</topology>
    </subcellularLocation>
    <subcellularLocation>
        <location evidence="7">Cell membrane</location>
        <topology evidence="7">Single-pass type II membrane protein</topology>
    </subcellularLocation>
</comment>
<dbReference type="GO" id="GO:0015031">
    <property type="term" value="P:protein transport"/>
    <property type="evidence" value="ECO:0007669"/>
    <property type="project" value="UniProtKB-KW"/>
</dbReference>
<proteinExistence type="inferred from homology"/>
<dbReference type="InterPro" id="IPR003400">
    <property type="entry name" value="ExbD"/>
</dbReference>
<dbReference type="GO" id="GO:0005886">
    <property type="term" value="C:plasma membrane"/>
    <property type="evidence" value="ECO:0007669"/>
    <property type="project" value="UniProtKB-SubCell"/>
</dbReference>
<feature type="transmembrane region" description="Helical" evidence="8">
    <location>
        <begin position="16"/>
        <end position="38"/>
    </location>
</feature>
<evidence type="ECO:0000256" key="7">
    <source>
        <dbReference type="RuleBase" id="RU003879"/>
    </source>
</evidence>
<evidence type="ECO:0000313" key="10">
    <source>
        <dbReference type="Proteomes" id="UP000315648"/>
    </source>
</evidence>
<gene>
    <name evidence="9" type="ORF">FPL22_12575</name>
</gene>
<dbReference type="RefSeq" id="WP_144230765.1">
    <property type="nucleotide sequence ID" value="NZ_CBCRVV010000006.1"/>
</dbReference>
<evidence type="ECO:0000256" key="2">
    <source>
        <dbReference type="ARBA" id="ARBA00005811"/>
    </source>
</evidence>
<reference evidence="9 10" key="1">
    <citation type="submission" date="2019-07" db="EMBL/GenBank/DDBJ databases">
        <title>Description of 53C-WASEF.</title>
        <authorList>
            <person name="Pitt A."/>
            <person name="Hahn M.W."/>
        </authorList>
    </citation>
    <scope>NUCLEOTIDE SEQUENCE [LARGE SCALE GENOMIC DNA]</scope>
    <source>
        <strain evidence="9 10">53C-WASEF</strain>
    </source>
</reference>
<name>A0A556QJW8_9BACT</name>
<keyword evidence="7" id="KW-0653">Protein transport</keyword>
<evidence type="ECO:0000313" key="9">
    <source>
        <dbReference type="EMBL" id="TSJ76944.1"/>
    </source>
</evidence>
<evidence type="ECO:0000256" key="4">
    <source>
        <dbReference type="ARBA" id="ARBA00022692"/>
    </source>
</evidence>
<comment type="caution">
    <text evidence="9">The sequence shown here is derived from an EMBL/GenBank/DDBJ whole genome shotgun (WGS) entry which is preliminary data.</text>
</comment>